<evidence type="ECO:0000313" key="2">
    <source>
        <dbReference type="EMBL" id="GMF29754.1"/>
    </source>
</evidence>
<protein>
    <submittedName>
        <fullName evidence="2">Unnamed protein product</fullName>
    </submittedName>
</protein>
<dbReference type="InterPro" id="IPR038717">
    <property type="entry name" value="Tc1-like_DDE_dom"/>
</dbReference>
<evidence type="ECO:0000259" key="1">
    <source>
        <dbReference type="Pfam" id="PF13358"/>
    </source>
</evidence>
<accession>A0A9W6UCV5</accession>
<dbReference type="AlphaFoldDB" id="A0A9W6UCV5"/>
<dbReference type="SUPFAM" id="SSF46689">
    <property type="entry name" value="Homeodomain-like"/>
    <property type="match status" value="1"/>
</dbReference>
<dbReference type="PANTHER" id="PTHR46564:SF1">
    <property type="entry name" value="TRANSPOSASE"/>
    <property type="match status" value="1"/>
</dbReference>
<dbReference type="OrthoDB" id="89265at2759"/>
<dbReference type="Pfam" id="PF13358">
    <property type="entry name" value="DDE_3"/>
    <property type="match status" value="1"/>
</dbReference>
<proteinExistence type="predicted"/>
<sequence>MSLQGRVTRHTVLEKQCVLDAYRAGRHDWLAVAASNDIPVTTAYDIVSKGRAESLPRRGARNVKITAEAKMFLGQYLNDDCTYTLATMQSMLLVDCNIKVHTSTISRHLNQLLYTVKQDRIEPTTCNNDVNKEKRRVFAEKLMAHQKEGNCIAYYDETNFNVYLKRQPQRGRAKRGSRAVVKLPPSKGVNLQVQCAVSSSLGLVTYRLQRGSIRMANNAAFVEDIYKATKASNTFHRYFQGKKVVIVLDNAPAHRQTEERVTEYPDMELLRLGPYSPICNPIEGCFSVLKSRIKRDVALDRHAICDRSREPDSNGEILSISERQMRILERAATANRSVMTPAVVASMELHCRDFVTKAANKQDMVYGM</sequence>
<comment type="caution">
    <text evidence="2">The sequence shown here is derived from an EMBL/GenBank/DDBJ whole genome shotgun (WGS) entry which is preliminary data.</text>
</comment>
<dbReference type="Gene3D" id="3.30.420.10">
    <property type="entry name" value="Ribonuclease H-like superfamily/Ribonuclease H"/>
    <property type="match status" value="1"/>
</dbReference>
<dbReference type="Proteomes" id="UP001165121">
    <property type="component" value="Unassembled WGS sequence"/>
</dbReference>
<gene>
    <name evidence="2" type="ORF">Pfra01_000644100</name>
</gene>
<dbReference type="GO" id="GO:0003676">
    <property type="term" value="F:nucleic acid binding"/>
    <property type="evidence" value="ECO:0007669"/>
    <property type="project" value="InterPro"/>
</dbReference>
<keyword evidence="3" id="KW-1185">Reference proteome</keyword>
<organism evidence="2 3">
    <name type="scientific">Phytophthora fragariaefolia</name>
    <dbReference type="NCBI Taxonomy" id="1490495"/>
    <lineage>
        <taxon>Eukaryota</taxon>
        <taxon>Sar</taxon>
        <taxon>Stramenopiles</taxon>
        <taxon>Oomycota</taxon>
        <taxon>Peronosporomycetes</taxon>
        <taxon>Peronosporales</taxon>
        <taxon>Peronosporaceae</taxon>
        <taxon>Phytophthora</taxon>
    </lineage>
</organism>
<evidence type="ECO:0000313" key="3">
    <source>
        <dbReference type="Proteomes" id="UP001165121"/>
    </source>
</evidence>
<dbReference type="InterPro" id="IPR036397">
    <property type="entry name" value="RNaseH_sf"/>
</dbReference>
<reference evidence="2" key="1">
    <citation type="submission" date="2023-04" db="EMBL/GenBank/DDBJ databases">
        <title>Phytophthora fragariaefolia NBRC 109709.</title>
        <authorList>
            <person name="Ichikawa N."/>
            <person name="Sato H."/>
            <person name="Tonouchi N."/>
        </authorList>
    </citation>
    <scope>NUCLEOTIDE SEQUENCE</scope>
    <source>
        <strain evidence="2">NBRC 109709</strain>
    </source>
</reference>
<name>A0A9W6UCV5_9STRA</name>
<feature type="domain" description="Tc1-like transposase DDE" evidence="1">
    <location>
        <begin position="153"/>
        <end position="295"/>
    </location>
</feature>
<dbReference type="EMBL" id="BSXT01000546">
    <property type="protein sequence ID" value="GMF29754.1"/>
    <property type="molecule type" value="Genomic_DNA"/>
</dbReference>
<dbReference type="InterPro" id="IPR009057">
    <property type="entry name" value="Homeodomain-like_sf"/>
</dbReference>
<dbReference type="PANTHER" id="PTHR46564">
    <property type="entry name" value="TRANSPOSASE"/>
    <property type="match status" value="1"/>
</dbReference>